<organism evidence="4 5">
    <name type="scientific">Urochloa decumbens</name>
    <dbReference type="NCBI Taxonomy" id="240449"/>
    <lineage>
        <taxon>Eukaryota</taxon>
        <taxon>Viridiplantae</taxon>
        <taxon>Streptophyta</taxon>
        <taxon>Embryophyta</taxon>
        <taxon>Tracheophyta</taxon>
        <taxon>Spermatophyta</taxon>
        <taxon>Magnoliopsida</taxon>
        <taxon>Liliopsida</taxon>
        <taxon>Poales</taxon>
        <taxon>Poaceae</taxon>
        <taxon>PACMAD clade</taxon>
        <taxon>Panicoideae</taxon>
        <taxon>Panicodae</taxon>
        <taxon>Paniceae</taxon>
        <taxon>Melinidinae</taxon>
        <taxon>Urochloa</taxon>
    </lineage>
</organism>
<dbReference type="InterPro" id="IPR002110">
    <property type="entry name" value="Ankyrin_rpt"/>
</dbReference>
<evidence type="ECO:0000313" key="4">
    <source>
        <dbReference type="EMBL" id="CAL4900893.1"/>
    </source>
</evidence>
<dbReference type="SMART" id="SM00248">
    <property type="entry name" value="ANK"/>
    <property type="match status" value="8"/>
</dbReference>
<keyword evidence="5" id="KW-1185">Reference proteome</keyword>
<proteinExistence type="predicted"/>
<sequence length="482" mass="52056">MAAAAAARHTPHTMKPRLLKAVATGDLNLLEQALGLKPSRATAEQGDLSCLGGVTAAGSSALHIAASRGHLELVRTLCAQAPALIRRRTNLGDTALICAARAGHADVADHLAERALEENEDGNPTLRATNSAGETAMHEAVRNGHFFVLEKLMARDSGLAEVVDGNGVSPLYLAVASNRADMVKLLIRESPDGVESSASFFSGPDGQTALHAAVYVNRVDNYGRTAHNAALLAQKLELVELLLGNNNSLAYIQDNEGLFPIHIAAIMGNVTVVRKFIEICLDYDELLDNKLRNILHCAVEHGRVMLVRHICGNLKFSRMMNARDGEGNTPLHLSVKHGRALIFFFLMMHPRVNLDIMNTEGSTPLDVASSKIQSDDTLSSFTNTFIIKCLNLCEAYGSPCHLSKKLKDNWCSEEKKESSIYANVSQSMLNHSIVIVVSSALAAVSTPPGGYIAEGADADKQEIADLILFCLPHCFLDLFYSR</sequence>
<name>A0ABC8W1P2_9POAL</name>
<protein>
    <submittedName>
        <fullName evidence="4">Uncharacterized protein</fullName>
    </submittedName>
</protein>
<feature type="repeat" description="ANK" evidence="3">
    <location>
        <begin position="326"/>
        <end position="359"/>
    </location>
</feature>
<evidence type="ECO:0000313" key="5">
    <source>
        <dbReference type="Proteomes" id="UP001497457"/>
    </source>
</evidence>
<evidence type="ECO:0000256" key="3">
    <source>
        <dbReference type="PROSITE-ProRule" id="PRU00023"/>
    </source>
</evidence>
<dbReference type="PROSITE" id="PS50088">
    <property type="entry name" value="ANK_REPEAT"/>
    <property type="match status" value="3"/>
</dbReference>
<accession>A0ABC8W1P2</accession>
<dbReference type="EMBL" id="OZ075121">
    <property type="protein sequence ID" value="CAL4900893.1"/>
    <property type="molecule type" value="Genomic_DNA"/>
</dbReference>
<dbReference type="PROSITE" id="PS50297">
    <property type="entry name" value="ANK_REP_REGION"/>
    <property type="match status" value="2"/>
</dbReference>
<keyword evidence="2 3" id="KW-0040">ANK repeat</keyword>
<feature type="repeat" description="ANK" evidence="3">
    <location>
        <begin position="166"/>
        <end position="192"/>
    </location>
</feature>
<dbReference type="Proteomes" id="UP001497457">
    <property type="component" value="Chromosome 11b"/>
</dbReference>
<keyword evidence="1" id="KW-0677">Repeat</keyword>
<dbReference type="Gene3D" id="1.25.40.20">
    <property type="entry name" value="Ankyrin repeat-containing domain"/>
    <property type="match status" value="3"/>
</dbReference>
<gene>
    <name evidence="4" type="ORF">URODEC1_LOCUS8974</name>
</gene>
<feature type="repeat" description="ANK" evidence="3">
    <location>
        <begin position="57"/>
        <end position="77"/>
    </location>
</feature>
<dbReference type="InterPro" id="IPR036770">
    <property type="entry name" value="Ankyrin_rpt-contain_sf"/>
</dbReference>
<dbReference type="Pfam" id="PF12796">
    <property type="entry name" value="Ank_2"/>
    <property type="match status" value="3"/>
</dbReference>
<dbReference type="SUPFAM" id="SSF48403">
    <property type="entry name" value="Ankyrin repeat"/>
    <property type="match status" value="1"/>
</dbReference>
<reference evidence="4" key="1">
    <citation type="submission" date="2024-10" db="EMBL/GenBank/DDBJ databases">
        <authorList>
            <person name="Ryan C."/>
        </authorList>
    </citation>
    <scope>NUCLEOTIDE SEQUENCE [LARGE SCALE GENOMIC DNA]</scope>
</reference>
<evidence type="ECO:0000256" key="1">
    <source>
        <dbReference type="ARBA" id="ARBA00022737"/>
    </source>
</evidence>
<dbReference type="PANTHER" id="PTHR24186">
    <property type="entry name" value="PROTEIN PHOSPHATASE 1 REGULATORY SUBUNIT"/>
    <property type="match status" value="1"/>
</dbReference>
<dbReference type="Pfam" id="PF00023">
    <property type="entry name" value="Ank"/>
    <property type="match status" value="1"/>
</dbReference>
<dbReference type="AlphaFoldDB" id="A0ABC8W1P2"/>
<dbReference type="PANTHER" id="PTHR24186:SF50">
    <property type="entry name" value="ANKYRIN REPEAT-CONTAINING PROTEIN ITN1-LIKE ISOFORM X1"/>
    <property type="match status" value="1"/>
</dbReference>
<evidence type="ECO:0000256" key="2">
    <source>
        <dbReference type="ARBA" id="ARBA00023043"/>
    </source>
</evidence>